<dbReference type="GO" id="GO:0016020">
    <property type="term" value="C:membrane"/>
    <property type="evidence" value="ECO:0007669"/>
    <property type="project" value="InterPro"/>
</dbReference>
<evidence type="ECO:0000313" key="4">
    <source>
        <dbReference type="Proteomes" id="UP000030745"/>
    </source>
</evidence>
<feature type="transmembrane region" description="Helical" evidence="2">
    <location>
        <begin position="85"/>
        <end position="106"/>
    </location>
</feature>
<keyword evidence="2" id="KW-0812">Transmembrane</keyword>
<dbReference type="Pfam" id="PF01554">
    <property type="entry name" value="MatE"/>
    <property type="match status" value="1"/>
</dbReference>
<feature type="transmembrane region" description="Helical" evidence="2">
    <location>
        <begin position="38"/>
        <end position="58"/>
    </location>
</feature>
<dbReference type="InterPro" id="IPR002528">
    <property type="entry name" value="MATE_fam"/>
</dbReference>
<protein>
    <recommendedName>
        <fullName evidence="5">MATE efflux family protein</fullName>
    </recommendedName>
</protein>
<evidence type="ECO:0000256" key="1">
    <source>
        <dbReference type="ARBA" id="ARBA00010199"/>
    </source>
</evidence>
<gene>
    <name evidence="3" type="ORF">SPRG_07823</name>
</gene>
<organism evidence="3 4">
    <name type="scientific">Saprolegnia parasitica (strain CBS 223.65)</name>
    <dbReference type="NCBI Taxonomy" id="695850"/>
    <lineage>
        <taxon>Eukaryota</taxon>
        <taxon>Sar</taxon>
        <taxon>Stramenopiles</taxon>
        <taxon>Oomycota</taxon>
        <taxon>Saprolegniomycetes</taxon>
        <taxon>Saprolegniales</taxon>
        <taxon>Saprolegniaceae</taxon>
        <taxon>Saprolegnia</taxon>
    </lineage>
</organism>
<dbReference type="RefSeq" id="XP_012202205.1">
    <property type="nucleotide sequence ID" value="XM_012346815.1"/>
</dbReference>
<feature type="transmembrane region" description="Helical" evidence="2">
    <location>
        <begin position="217"/>
        <end position="241"/>
    </location>
</feature>
<dbReference type="VEuPathDB" id="FungiDB:SPRG_07823"/>
<name>A0A067CJY7_SAPPC</name>
<dbReference type="GO" id="GO:0042910">
    <property type="term" value="F:xenobiotic transmembrane transporter activity"/>
    <property type="evidence" value="ECO:0007669"/>
    <property type="project" value="InterPro"/>
</dbReference>
<feature type="transmembrane region" description="Helical" evidence="2">
    <location>
        <begin position="262"/>
        <end position="291"/>
    </location>
</feature>
<proteinExistence type="inferred from homology"/>
<dbReference type="OMA" id="SIELRWW"/>
<reference evidence="3 4" key="1">
    <citation type="journal article" date="2013" name="PLoS Genet.">
        <title>Distinctive expansion of potential virulence genes in the genome of the oomycete fish pathogen Saprolegnia parasitica.</title>
        <authorList>
            <person name="Jiang R.H."/>
            <person name="de Bruijn I."/>
            <person name="Haas B.J."/>
            <person name="Belmonte R."/>
            <person name="Lobach L."/>
            <person name="Christie J."/>
            <person name="van den Ackerveken G."/>
            <person name="Bottin A."/>
            <person name="Bulone V."/>
            <person name="Diaz-Moreno S.M."/>
            <person name="Dumas B."/>
            <person name="Fan L."/>
            <person name="Gaulin E."/>
            <person name="Govers F."/>
            <person name="Grenville-Briggs L.J."/>
            <person name="Horner N.R."/>
            <person name="Levin J.Z."/>
            <person name="Mammella M."/>
            <person name="Meijer H.J."/>
            <person name="Morris P."/>
            <person name="Nusbaum C."/>
            <person name="Oome S."/>
            <person name="Phillips A.J."/>
            <person name="van Rooyen D."/>
            <person name="Rzeszutek E."/>
            <person name="Saraiva M."/>
            <person name="Secombes C.J."/>
            <person name="Seidl M.F."/>
            <person name="Snel B."/>
            <person name="Stassen J.H."/>
            <person name="Sykes S."/>
            <person name="Tripathy S."/>
            <person name="van den Berg H."/>
            <person name="Vega-Arreguin J.C."/>
            <person name="Wawra S."/>
            <person name="Young S.K."/>
            <person name="Zeng Q."/>
            <person name="Dieguez-Uribeondo J."/>
            <person name="Russ C."/>
            <person name="Tyler B.M."/>
            <person name="van West P."/>
        </authorList>
    </citation>
    <scope>NUCLEOTIDE SEQUENCE [LARGE SCALE GENOMIC DNA]</scope>
    <source>
        <strain evidence="3 4">CBS 223.65</strain>
    </source>
</reference>
<feature type="transmembrane region" description="Helical" evidence="2">
    <location>
        <begin position="118"/>
        <end position="147"/>
    </location>
</feature>
<dbReference type="STRING" id="695850.A0A067CJY7"/>
<evidence type="ECO:0008006" key="5">
    <source>
        <dbReference type="Google" id="ProtNLM"/>
    </source>
</evidence>
<dbReference type="KEGG" id="spar:SPRG_07823"/>
<dbReference type="GeneID" id="24130073"/>
<dbReference type="PANTHER" id="PTHR11206">
    <property type="entry name" value="MULTIDRUG RESISTANCE PROTEIN"/>
    <property type="match status" value="1"/>
</dbReference>
<accession>A0A067CJY7</accession>
<comment type="similarity">
    <text evidence="1">Belongs to the multi antimicrobial extrusion (MATE) (TC 2.A.66.1) family.</text>
</comment>
<dbReference type="EMBL" id="KK583219">
    <property type="protein sequence ID" value="KDO27112.1"/>
    <property type="molecule type" value="Genomic_DNA"/>
</dbReference>
<keyword evidence="4" id="KW-1185">Reference proteome</keyword>
<sequence length="356" mass="38807">MKTLRDARASIELYEDDDSEFNPLLSPAPISKDELRHVFALGIPLVVVHFLEFVPNTLNGMLLGHLSTAADETQVYLAAGGLSNLYYTVFAYGLVFGVCTAMDALCAQAYGKGMKDDIGYVLQTACVCALGVFVPVALLLCFASTFLEWMGQSPEIAKVAQTLTRWMILELPWSFAYEILKRVLQGQNIVLPIVLAIGVANVVNAATSYGLMYHTSLGYMGSAVSFALVFATAALALVPAVRKLPHVPFRERWEMTEVLHRLPYFISLSLNGWGMFVFEFVAVALTSFLAGGLPNANVAMSANNIYMGFRTLFSMVYLGIGMAASIRVGNALGATFRAAPRLRRGKPSGLRSRGRF</sequence>
<dbReference type="Proteomes" id="UP000030745">
    <property type="component" value="Unassembled WGS sequence"/>
</dbReference>
<evidence type="ECO:0000256" key="2">
    <source>
        <dbReference type="SAM" id="Phobius"/>
    </source>
</evidence>
<dbReference type="OrthoDB" id="2126698at2759"/>
<dbReference type="AlphaFoldDB" id="A0A067CJY7"/>
<feature type="transmembrane region" description="Helical" evidence="2">
    <location>
        <begin position="189"/>
        <end position="211"/>
    </location>
</feature>
<keyword evidence="2" id="KW-0472">Membrane</keyword>
<feature type="transmembrane region" description="Helical" evidence="2">
    <location>
        <begin position="311"/>
        <end position="336"/>
    </location>
</feature>
<keyword evidence="2" id="KW-1133">Transmembrane helix</keyword>
<dbReference type="GO" id="GO:0015297">
    <property type="term" value="F:antiporter activity"/>
    <property type="evidence" value="ECO:0007669"/>
    <property type="project" value="InterPro"/>
</dbReference>
<evidence type="ECO:0000313" key="3">
    <source>
        <dbReference type="EMBL" id="KDO27112.1"/>
    </source>
</evidence>